<dbReference type="PANTHER" id="PTHR47514">
    <property type="entry name" value="TRANSKETOLASE N-TERMINAL SECTION-RELATED"/>
    <property type="match status" value="1"/>
</dbReference>
<evidence type="ECO:0000313" key="6">
    <source>
        <dbReference type="Proteomes" id="UP000177208"/>
    </source>
</evidence>
<reference evidence="5 6" key="1">
    <citation type="journal article" date="2016" name="Nat. Commun.">
        <title>Thousands of microbial genomes shed light on interconnected biogeochemical processes in an aquifer system.</title>
        <authorList>
            <person name="Anantharaman K."/>
            <person name="Brown C.T."/>
            <person name="Hug L.A."/>
            <person name="Sharon I."/>
            <person name="Castelle C.J."/>
            <person name="Probst A.J."/>
            <person name="Thomas B.C."/>
            <person name="Singh A."/>
            <person name="Wilkins M.J."/>
            <person name="Karaoz U."/>
            <person name="Brodie E.L."/>
            <person name="Williams K.H."/>
            <person name="Hubbard S.S."/>
            <person name="Banfield J.F."/>
        </authorList>
    </citation>
    <scope>NUCLEOTIDE SEQUENCE [LARGE SCALE GENOMIC DNA]</scope>
</reference>
<dbReference type="SUPFAM" id="SSF52518">
    <property type="entry name" value="Thiamin diphosphate-binding fold (THDP-binding)"/>
    <property type="match status" value="1"/>
</dbReference>
<feature type="domain" description="Transketolase N-terminal" evidence="4">
    <location>
        <begin position="54"/>
        <end position="253"/>
    </location>
</feature>
<proteinExistence type="inferred from homology"/>
<evidence type="ECO:0000256" key="2">
    <source>
        <dbReference type="ARBA" id="ARBA00007131"/>
    </source>
</evidence>
<dbReference type="Gene3D" id="3.40.50.970">
    <property type="match status" value="1"/>
</dbReference>
<comment type="caution">
    <text evidence="5">The sequence shown here is derived from an EMBL/GenBank/DDBJ whole genome shotgun (WGS) entry which is preliminary data.</text>
</comment>
<protein>
    <recommendedName>
        <fullName evidence="4">Transketolase N-terminal domain-containing protein</fullName>
    </recommendedName>
</protein>
<organism evidence="5 6">
    <name type="scientific">Candidatus Roizmanbacteria bacterium RIFCSPHIGHO2_01_FULL_39_12c</name>
    <dbReference type="NCBI Taxonomy" id="1802031"/>
    <lineage>
        <taxon>Bacteria</taxon>
        <taxon>Candidatus Roizmaniibacteriota</taxon>
    </lineage>
</organism>
<gene>
    <name evidence="5" type="ORF">A2774_04935</name>
</gene>
<evidence type="ECO:0000313" key="5">
    <source>
        <dbReference type="EMBL" id="OGK16192.1"/>
    </source>
</evidence>
<keyword evidence="3" id="KW-0786">Thiamine pyrophosphate</keyword>
<dbReference type="InterPro" id="IPR029061">
    <property type="entry name" value="THDP-binding"/>
</dbReference>
<dbReference type="AlphaFoldDB" id="A0A1F7GC96"/>
<evidence type="ECO:0000256" key="1">
    <source>
        <dbReference type="ARBA" id="ARBA00001964"/>
    </source>
</evidence>
<dbReference type="PANTHER" id="PTHR47514:SF1">
    <property type="entry name" value="TRANSKETOLASE N-TERMINAL SECTION-RELATED"/>
    <property type="match status" value="1"/>
</dbReference>
<sequence>MSKLKANKADLRVSLRKKMITLAAKTSTHYPHIGSCLSCIDILIQVMIYEMSPADKFILSKGHAALALYVVLSRLGKIPKKVLEKTYFQEGTQFGLHTPSSLKEDIPLATGSLGHGLSFAAGLAKGYELTGKDTRYVYCMMSDGECNEGAVWEAAQFASANRLDNLIAIIDRNRLQAFGATGEVLGDAASPAKWRAFGFDTAVCDGHNLAEIAAEVKKFKKIKNNKPHILICNTIRGKGIKAIENRIESNYTAMVGKTLDQALKDIGKL</sequence>
<evidence type="ECO:0000259" key="4">
    <source>
        <dbReference type="Pfam" id="PF00456"/>
    </source>
</evidence>
<dbReference type="EMBL" id="MFZG01000026">
    <property type="protein sequence ID" value="OGK16192.1"/>
    <property type="molecule type" value="Genomic_DNA"/>
</dbReference>
<dbReference type="Proteomes" id="UP000177208">
    <property type="component" value="Unassembled WGS sequence"/>
</dbReference>
<name>A0A1F7GC96_9BACT</name>
<dbReference type="InterPro" id="IPR005474">
    <property type="entry name" value="Transketolase_N"/>
</dbReference>
<comment type="similarity">
    <text evidence="2">Belongs to the transketolase family.</text>
</comment>
<comment type="cofactor">
    <cofactor evidence="1">
        <name>thiamine diphosphate</name>
        <dbReference type="ChEBI" id="CHEBI:58937"/>
    </cofactor>
</comment>
<dbReference type="Pfam" id="PF00456">
    <property type="entry name" value="Transketolase_N"/>
    <property type="match status" value="1"/>
</dbReference>
<evidence type="ECO:0000256" key="3">
    <source>
        <dbReference type="ARBA" id="ARBA00023052"/>
    </source>
</evidence>
<accession>A0A1F7GC96</accession>